<accession>A0A0J8S071</accession>
<dbReference type="GO" id="GO:1902600">
    <property type="term" value="P:proton transmembrane transport"/>
    <property type="evidence" value="ECO:0007669"/>
    <property type="project" value="TreeGrafter"/>
</dbReference>
<dbReference type="Proteomes" id="UP000054563">
    <property type="component" value="Unassembled WGS sequence"/>
</dbReference>
<dbReference type="PANTHER" id="PTHR28062">
    <property type="entry name" value="K+-H+ EXCHANGE-LIKE PROTEIN"/>
    <property type="match status" value="1"/>
</dbReference>
<dbReference type="AlphaFoldDB" id="A0A0J8S071"/>
<dbReference type="OrthoDB" id="5562676at2759"/>
<dbReference type="PANTHER" id="PTHR28062:SF1">
    <property type="entry name" value="TRANSMEMBRANE PROTEIN"/>
    <property type="match status" value="1"/>
</dbReference>
<organism evidence="2 3">
    <name type="scientific">Coccidioides immitis H538.4</name>
    <dbReference type="NCBI Taxonomy" id="396776"/>
    <lineage>
        <taxon>Eukaryota</taxon>
        <taxon>Fungi</taxon>
        <taxon>Dikarya</taxon>
        <taxon>Ascomycota</taxon>
        <taxon>Pezizomycotina</taxon>
        <taxon>Eurotiomycetes</taxon>
        <taxon>Eurotiomycetidae</taxon>
        <taxon>Onygenales</taxon>
        <taxon>Onygenaceae</taxon>
        <taxon>Coccidioides</taxon>
    </lineage>
</organism>
<feature type="region of interest" description="Disordered" evidence="1">
    <location>
        <begin position="204"/>
        <end position="232"/>
    </location>
</feature>
<evidence type="ECO:0000256" key="1">
    <source>
        <dbReference type="SAM" id="MobiDB-lite"/>
    </source>
</evidence>
<dbReference type="EMBL" id="DS017025">
    <property type="protein sequence ID" value="KMU90775.1"/>
    <property type="molecule type" value="Genomic_DNA"/>
</dbReference>
<evidence type="ECO:0000313" key="2">
    <source>
        <dbReference type="EMBL" id="KMU90775.1"/>
    </source>
</evidence>
<dbReference type="STRING" id="396776.A0A0J8S071"/>
<proteinExistence type="predicted"/>
<evidence type="ECO:0000313" key="3">
    <source>
        <dbReference type="Proteomes" id="UP000054563"/>
    </source>
</evidence>
<dbReference type="eggNOG" id="KOG4539">
    <property type="taxonomic scope" value="Eukaryota"/>
</dbReference>
<dbReference type="GO" id="GO:0006813">
    <property type="term" value="P:potassium ion transport"/>
    <property type="evidence" value="ECO:0007669"/>
    <property type="project" value="TreeGrafter"/>
</dbReference>
<name>A0A0J8S071_COCIT</name>
<dbReference type="VEuPathDB" id="FungiDB:CIHG_08736"/>
<gene>
    <name evidence="2" type="ORF">CIHG_08736</name>
</gene>
<dbReference type="Pfam" id="PF10173">
    <property type="entry name" value="Mit_KHE1"/>
    <property type="match status" value="1"/>
</dbReference>
<reference evidence="3" key="1">
    <citation type="journal article" date="2010" name="Genome Res.">
        <title>Population genomic sequencing of Coccidioides fungi reveals recent hybridization and transposon control.</title>
        <authorList>
            <person name="Neafsey D.E."/>
            <person name="Barker B.M."/>
            <person name="Sharpton T.J."/>
            <person name="Stajich J.E."/>
            <person name="Park D.J."/>
            <person name="Whiston E."/>
            <person name="Hung C.-Y."/>
            <person name="McMahan C."/>
            <person name="White J."/>
            <person name="Sykes S."/>
            <person name="Heiman D."/>
            <person name="Young S."/>
            <person name="Zeng Q."/>
            <person name="Abouelleil A."/>
            <person name="Aftuck L."/>
            <person name="Bessette D."/>
            <person name="Brown A."/>
            <person name="FitzGerald M."/>
            <person name="Lui A."/>
            <person name="Macdonald J.P."/>
            <person name="Priest M."/>
            <person name="Orbach M.J."/>
            <person name="Galgiani J.N."/>
            <person name="Kirkland T.N."/>
            <person name="Cole G.T."/>
            <person name="Birren B.W."/>
            <person name="Henn M.R."/>
            <person name="Taylor J.W."/>
            <person name="Rounsley S.D."/>
        </authorList>
    </citation>
    <scope>NUCLEOTIDE SEQUENCE [LARGE SCALE GENOMIC DNA]</scope>
    <source>
        <strain evidence="3">H538.4</strain>
    </source>
</reference>
<protein>
    <recommendedName>
        <fullName evidence="4">Mitochondrial K+-H+ exchange-related-domain-containing protein</fullName>
    </recommendedName>
</protein>
<dbReference type="InterPro" id="IPR018786">
    <property type="entry name" value="Mit_KHE1"/>
</dbReference>
<evidence type="ECO:0008006" key="4">
    <source>
        <dbReference type="Google" id="ProtNLM"/>
    </source>
</evidence>
<dbReference type="GO" id="GO:0005743">
    <property type="term" value="C:mitochondrial inner membrane"/>
    <property type="evidence" value="ECO:0007669"/>
    <property type="project" value="TreeGrafter"/>
</dbReference>
<sequence length="272" mass="30936">MRLFLIPISTRRTLLYCQKTTGGGGDALSVIDRITLMEAAVTWVQWEEAEQGWKKALTTYGHRVLQKIPYEEWGLKSVPPLSAKREAQELKSHSPVELLYPGNVIHQSRILGTLRKLATERQDLHRRRMWWSLGVAPLTAPIALIPLIPNIPFFYLAYRGWSHWRALNGSKHLEFLLDNHLVNPTSLPGLEDLYSRHQGLLPKLPPDETPVVDEKSGSNQQPQDDPPDETILLDISDGKDLAKMLQAPELHAEVERAVTQVRHLLNLKKQPK</sequence>